<feature type="compositionally biased region" description="Low complexity" evidence="1">
    <location>
        <begin position="83"/>
        <end position="96"/>
    </location>
</feature>
<evidence type="ECO:0000256" key="2">
    <source>
        <dbReference type="SAM" id="Phobius"/>
    </source>
</evidence>
<sequence>MAGIGAYLRQARERQGYTLEQMNSSTNIHTEYLNALENDRFDQLPSPFYAKAFLRTYAKCLGLDARPLLDYFEKTVLGKTEEPAQPTVQPAPQPRATFGSNNIKPGEAKQDSFALPQGQPMRQTQPQSSINKKTKPQDQQTTRSVMPVSMQQGGHVQQTPLQPRAAQSMPPRAMTPPQLQSMTPQAQPPTPLPPSQPQQPTPSLEITQTLRSNLPNLQQTLQHQPLAPRRIALESKSEGRKDKKPLTWVLPAAIGALLLVGGTLYFTVFQPESNTAGGNVDKNVADSVDHSVRADGQNTVYLEEGGTSDNPLEGQLYYVRNANKLEVKLKGRDGESTVSFAPTAKDTPKEFTLKVGEEKSLEIGNQNQVWFRLGTPSNVEVTANGQTINTSAQDTEKSYRVQLKK</sequence>
<keyword evidence="2" id="KW-1133">Transmembrane helix</keyword>
<reference evidence="3" key="1">
    <citation type="submission" date="2022-08" db="EMBL/GenBank/DDBJ databases">
        <title>The complete genome sequence of the thermophilic bacterium Laceyella sacchari FBKL4.010 reveals the basis for tetramethylpyrazine biosynthesis in Moutai-flavor Daqu.</title>
        <authorList>
            <person name="Li D."/>
            <person name="Huang W."/>
            <person name="Wang C."/>
            <person name="Qiu S."/>
        </authorList>
    </citation>
    <scope>NUCLEOTIDE SEQUENCE</scope>
    <source>
        <strain evidence="3">FBKL4.014</strain>
    </source>
</reference>
<evidence type="ECO:0000256" key="1">
    <source>
        <dbReference type="SAM" id="MobiDB-lite"/>
    </source>
</evidence>
<dbReference type="EMBL" id="CP103866">
    <property type="protein sequence ID" value="UWE02436.1"/>
    <property type="molecule type" value="Genomic_DNA"/>
</dbReference>
<dbReference type="SUPFAM" id="SSF47413">
    <property type="entry name" value="lambda repressor-like DNA-binding domains"/>
    <property type="match status" value="1"/>
</dbReference>
<dbReference type="InterPro" id="IPR050400">
    <property type="entry name" value="Bact_Cytoskel_RodZ"/>
</dbReference>
<feature type="compositionally biased region" description="Basic and acidic residues" evidence="1">
    <location>
        <begin position="231"/>
        <end position="241"/>
    </location>
</feature>
<gene>
    <name evidence="3" type="ORF">NYR52_09550</name>
</gene>
<dbReference type="RefSeq" id="WP_259435545.1">
    <property type="nucleotide sequence ID" value="NZ_CP103866.1"/>
</dbReference>
<keyword evidence="2" id="KW-0812">Transmembrane</keyword>
<feature type="compositionally biased region" description="Polar residues" evidence="1">
    <location>
        <begin position="120"/>
        <end position="161"/>
    </location>
</feature>
<dbReference type="PANTHER" id="PTHR34475:SF1">
    <property type="entry name" value="CYTOSKELETON PROTEIN RODZ"/>
    <property type="match status" value="1"/>
</dbReference>
<protein>
    <submittedName>
        <fullName evidence="3">Helix-turn-helix domain-containing protein</fullName>
    </submittedName>
</protein>
<keyword evidence="2" id="KW-0472">Membrane</keyword>
<dbReference type="InterPro" id="IPR001387">
    <property type="entry name" value="Cro/C1-type_HTH"/>
</dbReference>
<organism evidence="3 4">
    <name type="scientific">Laceyella sacchari</name>
    <name type="common">Thermoactinomyces thalpophilus</name>
    <dbReference type="NCBI Taxonomy" id="37482"/>
    <lineage>
        <taxon>Bacteria</taxon>
        <taxon>Bacillati</taxon>
        <taxon>Bacillota</taxon>
        <taxon>Bacilli</taxon>
        <taxon>Bacillales</taxon>
        <taxon>Thermoactinomycetaceae</taxon>
        <taxon>Laceyella</taxon>
    </lineage>
</organism>
<dbReference type="CDD" id="cd00093">
    <property type="entry name" value="HTH_XRE"/>
    <property type="match status" value="1"/>
</dbReference>
<dbReference type="InterPro" id="IPR010982">
    <property type="entry name" value="Lambda_DNA-bd_dom_sf"/>
</dbReference>
<evidence type="ECO:0000313" key="4">
    <source>
        <dbReference type="Proteomes" id="UP001058650"/>
    </source>
</evidence>
<feature type="compositionally biased region" description="Pro residues" evidence="1">
    <location>
        <begin position="186"/>
        <end position="200"/>
    </location>
</feature>
<feature type="transmembrane region" description="Helical" evidence="2">
    <location>
        <begin position="246"/>
        <end position="266"/>
    </location>
</feature>
<dbReference type="Gene3D" id="1.10.260.40">
    <property type="entry name" value="lambda repressor-like DNA-binding domains"/>
    <property type="match status" value="1"/>
</dbReference>
<proteinExistence type="predicted"/>
<keyword evidence="4" id="KW-1185">Reference proteome</keyword>
<name>A0ABY5TYF2_LACSH</name>
<dbReference type="PANTHER" id="PTHR34475">
    <property type="match status" value="1"/>
</dbReference>
<dbReference type="Proteomes" id="UP001058650">
    <property type="component" value="Chromosome"/>
</dbReference>
<accession>A0ABY5TYF2</accession>
<feature type="region of interest" description="Disordered" evidence="1">
    <location>
        <begin position="219"/>
        <end position="241"/>
    </location>
</feature>
<evidence type="ECO:0000313" key="3">
    <source>
        <dbReference type="EMBL" id="UWE02436.1"/>
    </source>
</evidence>
<dbReference type="Pfam" id="PF13413">
    <property type="entry name" value="HTH_25"/>
    <property type="match status" value="1"/>
</dbReference>
<feature type="region of interest" description="Disordered" evidence="1">
    <location>
        <begin position="81"/>
        <end position="203"/>
    </location>
</feature>